<dbReference type="CDD" id="cd02966">
    <property type="entry name" value="TlpA_like_family"/>
    <property type="match status" value="1"/>
</dbReference>
<dbReference type="RefSeq" id="WP_106741695.1">
    <property type="nucleotide sequence ID" value="NZ_PXYY01000039.1"/>
</dbReference>
<dbReference type="InterPro" id="IPR013740">
    <property type="entry name" value="Redoxin"/>
</dbReference>
<feature type="domain" description="Thioredoxin" evidence="1">
    <location>
        <begin position="22"/>
        <end position="161"/>
    </location>
</feature>
<evidence type="ECO:0000313" key="3">
    <source>
        <dbReference type="Proteomes" id="UP000241868"/>
    </source>
</evidence>
<name>A0A2P7TZU5_9NEIS</name>
<dbReference type="EMBL" id="PXYY01000039">
    <property type="protein sequence ID" value="PSJ80258.1"/>
    <property type="molecule type" value="Genomic_DNA"/>
</dbReference>
<evidence type="ECO:0000313" key="2">
    <source>
        <dbReference type="EMBL" id="PSJ80258.1"/>
    </source>
</evidence>
<proteinExistence type="predicted"/>
<dbReference type="Proteomes" id="UP000241868">
    <property type="component" value="Unassembled WGS sequence"/>
</dbReference>
<sequence length="162" mass="17835">MKKPITLAAVALVGALLAFILIPDNKTAPEFTLTDLQGQTVNNAGMQGKVTFINFWFPSCPGCVSEMPKVIKMANDYQGKDFQVLGIAEPIDPIENVHQYVKEYGLPFAVMYDEGGIVGKAFGTQVYPTSVLINKKGEILKTFVGEPDFNKLYQEIDQELAK</sequence>
<accession>A0A2P7TZU5</accession>
<organism evidence="2 3">
    <name type="scientific">Neisseria iguanae</name>
    <dbReference type="NCBI Taxonomy" id="90242"/>
    <lineage>
        <taxon>Bacteria</taxon>
        <taxon>Pseudomonadati</taxon>
        <taxon>Pseudomonadota</taxon>
        <taxon>Betaproteobacteria</taxon>
        <taxon>Neisseriales</taxon>
        <taxon>Neisseriaceae</taxon>
        <taxon>Neisseria</taxon>
    </lineage>
</organism>
<protein>
    <submittedName>
        <fullName evidence="2">TlpA family protein disulfide reductase</fullName>
    </submittedName>
</protein>
<dbReference type="SUPFAM" id="SSF52833">
    <property type="entry name" value="Thioredoxin-like"/>
    <property type="match status" value="1"/>
</dbReference>
<dbReference type="AlphaFoldDB" id="A0A2P7TZU5"/>
<dbReference type="Gene3D" id="3.40.30.10">
    <property type="entry name" value="Glutaredoxin"/>
    <property type="match status" value="1"/>
</dbReference>
<dbReference type="PROSITE" id="PS51352">
    <property type="entry name" value="THIOREDOXIN_2"/>
    <property type="match status" value="1"/>
</dbReference>
<dbReference type="PANTHER" id="PTHR42852">
    <property type="entry name" value="THIOL:DISULFIDE INTERCHANGE PROTEIN DSBE"/>
    <property type="match status" value="1"/>
</dbReference>
<dbReference type="PANTHER" id="PTHR42852:SF18">
    <property type="entry name" value="CHROMOSOME UNDETERMINED SCAFFOLD_47, WHOLE GENOME SHOTGUN SEQUENCE"/>
    <property type="match status" value="1"/>
</dbReference>
<gene>
    <name evidence="2" type="ORF">C7N83_07340</name>
</gene>
<dbReference type="GO" id="GO:0016491">
    <property type="term" value="F:oxidoreductase activity"/>
    <property type="evidence" value="ECO:0007669"/>
    <property type="project" value="InterPro"/>
</dbReference>
<dbReference type="InterPro" id="IPR013766">
    <property type="entry name" value="Thioredoxin_domain"/>
</dbReference>
<dbReference type="Pfam" id="PF08534">
    <property type="entry name" value="Redoxin"/>
    <property type="match status" value="1"/>
</dbReference>
<dbReference type="InterPro" id="IPR036249">
    <property type="entry name" value="Thioredoxin-like_sf"/>
</dbReference>
<comment type="caution">
    <text evidence="2">The sequence shown here is derived from an EMBL/GenBank/DDBJ whole genome shotgun (WGS) entry which is preliminary data.</text>
</comment>
<keyword evidence="3" id="KW-1185">Reference proteome</keyword>
<evidence type="ECO:0000259" key="1">
    <source>
        <dbReference type="PROSITE" id="PS51352"/>
    </source>
</evidence>
<reference evidence="2 3" key="1">
    <citation type="submission" date="2018-03" db="EMBL/GenBank/DDBJ databases">
        <title>Neisseria weixii sp. nov., isolated from the intestinal contents of Tibetan Plateau pika (Ochotona curzoniae) in Yushu, Qinghai Province, China.</title>
        <authorList>
            <person name="Gui Z."/>
        </authorList>
    </citation>
    <scope>NUCLEOTIDE SEQUENCE [LARGE SCALE GENOMIC DNA]</scope>
    <source>
        <strain evidence="2 3">ATCC 51483</strain>
    </source>
</reference>
<dbReference type="InterPro" id="IPR050553">
    <property type="entry name" value="Thioredoxin_ResA/DsbE_sf"/>
</dbReference>
<dbReference type="OrthoDB" id="9811352at2"/>